<organism evidence="5 6">
    <name type="scientific">Amycolatopsis alkalitolerans</name>
    <dbReference type="NCBI Taxonomy" id="2547244"/>
    <lineage>
        <taxon>Bacteria</taxon>
        <taxon>Bacillati</taxon>
        <taxon>Actinomycetota</taxon>
        <taxon>Actinomycetes</taxon>
        <taxon>Pseudonocardiales</taxon>
        <taxon>Pseudonocardiaceae</taxon>
        <taxon>Amycolatopsis</taxon>
    </lineage>
</organism>
<keyword evidence="3" id="KW-0274">FAD</keyword>
<dbReference type="InterPro" id="IPR000960">
    <property type="entry name" value="Flavin_mOase"/>
</dbReference>
<dbReference type="GO" id="GO:0050660">
    <property type="term" value="F:flavin adenine dinucleotide binding"/>
    <property type="evidence" value="ECO:0007669"/>
    <property type="project" value="InterPro"/>
</dbReference>
<accession>A0A5C4M8A5</accession>
<dbReference type="GO" id="GO:0004499">
    <property type="term" value="F:N,N-dimethylaniline monooxygenase activity"/>
    <property type="evidence" value="ECO:0007669"/>
    <property type="project" value="InterPro"/>
</dbReference>
<reference evidence="5 6" key="1">
    <citation type="submission" date="2019-06" db="EMBL/GenBank/DDBJ databases">
        <title>Amycolatopsis alkalitolerans sp. nov., isolated from Gastrodia elata Blume.</title>
        <authorList>
            <person name="Narsing Rao M.P."/>
            <person name="Li W.J."/>
        </authorList>
    </citation>
    <scope>NUCLEOTIDE SEQUENCE [LARGE SCALE GENOMIC DNA]</scope>
    <source>
        <strain evidence="5 6">SYSUP0005</strain>
    </source>
</reference>
<keyword evidence="2" id="KW-0285">Flavoprotein</keyword>
<dbReference type="PRINTS" id="PR00370">
    <property type="entry name" value="FMOXYGENASE"/>
</dbReference>
<evidence type="ECO:0000256" key="3">
    <source>
        <dbReference type="ARBA" id="ARBA00022827"/>
    </source>
</evidence>
<keyword evidence="6" id="KW-1185">Reference proteome</keyword>
<evidence type="ECO:0000313" key="6">
    <source>
        <dbReference type="Proteomes" id="UP000305546"/>
    </source>
</evidence>
<dbReference type="InterPro" id="IPR020946">
    <property type="entry name" value="Flavin_mOase-like"/>
</dbReference>
<dbReference type="PANTHER" id="PTHR42877">
    <property type="entry name" value="L-ORNITHINE N(5)-MONOOXYGENASE-RELATED"/>
    <property type="match status" value="1"/>
</dbReference>
<dbReference type="RefSeq" id="WP_139095169.1">
    <property type="nucleotide sequence ID" value="NZ_VDFW01000002.1"/>
</dbReference>
<comment type="similarity">
    <text evidence="1">Belongs to the FAD-binding monooxygenase family.</text>
</comment>
<gene>
    <name evidence="5" type="ORF">FG385_03890</name>
</gene>
<dbReference type="EMBL" id="VDFW01000002">
    <property type="protein sequence ID" value="TNC29225.1"/>
    <property type="molecule type" value="Genomic_DNA"/>
</dbReference>
<proteinExistence type="inferred from homology"/>
<sequence length="487" mass="54757">MSRLRMGIVGAGMAGLYAAYRLREQGHDVMVFEKDSDVGGTWHVNDYPGLHVDVITRSYEFAEMRSSAWSRRYAPGVEVGAYLKSFTREKDLYPLIRLGTEVTGTTWRGDAWEVVTADGSAHVFDAVLVATGFLRVPKMPRFPGLDGFQGPAFHSSRWDHSVSLDGKRIGVIGTGSSGIQIVSELGKRGHDVVHFIRTPQWIQIKENPPISWLEKVLLCVPATAKYWDRRMQRLRVRTEGPETWRLEPGADRNAANQRFLDMLEREIPDPVLRKRLTPAEPLGCKRIPKSPDYYQVLQRPNVRPVFGPVGGVEPDGIVDADGTKHPVDVLVLATGFDTHAYMRPLRITGANGVTIDELWRDSVFSYRGVGLPQMPNLFLLNGPFAPINSLAIPLCLRDEVGYLLRLLDVIGREGKPMAPTRAATERFVQTIRDRLPNTTYSLCDNWYTDASGTQVIWPFTRAEHGRQYDELNLDDFETFGLPVKALR</sequence>
<dbReference type="Pfam" id="PF00743">
    <property type="entry name" value="FMO-like"/>
    <property type="match status" value="1"/>
</dbReference>
<name>A0A5C4M8A5_9PSEU</name>
<dbReference type="InterPro" id="IPR036188">
    <property type="entry name" value="FAD/NAD-bd_sf"/>
</dbReference>
<dbReference type="AlphaFoldDB" id="A0A5C4M8A5"/>
<dbReference type="GO" id="GO:0050661">
    <property type="term" value="F:NADP binding"/>
    <property type="evidence" value="ECO:0007669"/>
    <property type="project" value="InterPro"/>
</dbReference>
<evidence type="ECO:0000313" key="5">
    <source>
        <dbReference type="EMBL" id="TNC29225.1"/>
    </source>
</evidence>
<evidence type="ECO:0000256" key="4">
    <source>
        <dbReference type="ARBA" id="ARBA00023002"/>
    </source>
</evidence>
<evidence type="ECO:0000256" key="2">
    <source>
        <dbReference type="ARBA" id="ARBA00022630"/>
    </source>
</evidence>
<dbReference type="Proteomes" id="UP000305546">
    <property type="component" value="Unassembled WGS sequence"/>
</dbReference>
<protein>
    <submittedName>
        <fullName evidence="5">NAD(P)/FAD-dependent oxidoreductase</fullName>
    </submittedName>
</protein>
<keyword evidence="4" id="KW-0560">Oxidoreductase</keyword>
<evidence type="ECO:0000256" key="1">
    <source>
        <dbReference type="ARBA" id="ARBA00010139"/>
    </source>
</evidence>
<dbReference type="InterPro" id="IPR051209">
    <property type="entry name" value="FAD-bind_Monooxygenase_sf"/>
</dbReference>
<dbReference type="SUPFAM" id="SSF51905">
    <property type="entry name" value="FAD/NAD(P)-binding domain"/>
    <property type="match status" value="2"/>
</dbReference>
<dbReference type="PANTHER" id="PTHR42877:SF4">
    <property type="entry name" value="FAD_NAD(P)-BINDING DOMAIN-CONTAINING PROTEIN-RELATED"/>
    <property type="match status" value="1"/>
</dbReference>
<comment type="caution">
    <text evidence="5">The sequence shown here is derived from an EMBL/GenBank/DDBJ whole genome shotgun (WGS) entry which is preliminary data.</text>
</comment>
<dbReference type="OrthoDB" id="5168853at2"/>
<dbReference type="Gene3D" id="3.50.50.60">
    <property type="entry name" value="FAD/NAD(P)-binding domain"/>
    <property type="match status" value="2"/>
</dbReference>